<evidence type="ECO:0000256" key="2">
    <source>
        <dbReference type="ARBA" id="ARBA00022829"/>
    </source>
</evidence>
<evidence type="ECO:0000256" key="1">
    <source>
        <dbReference type="ARBA" id="ARBA00006295"/>
    </source>
</evidence>
<proteinExistence type="inferred from homology"/>
<feature type="domain" description="ParB-like N-terminal" evidence="5">
    <location>
        <begin position="41"/>
        <end position="131"/>
    </location>
</feature>
<dbReference type="InterPro" id="IPR050336">
    <property type="entry name" value="Chromosome_partition/occlusion"/>
</dbReference>
<protein>
    <submittedName>
        <fullName evidence="6">Chromosome partitioning protein ParB</fullName>
    </submittedName>
</protein>
<gene>
    <name evidence="6" type="ORF">DN745_08525</name>
</gene>
<dbReference type="Proteomes" id="UP000249799">
    <property type="component" value="Chromosome"/>
</dbReference>
<name>A0A2Z4FK77_9DELT</name>
<dbReference type="FunFam" id="1.10.10.2830:FF:000001">
    <property type="entry name" value="Chromosome partitioning protein ParB"/>
    <property type="match status" value="1"/>
</dbReference>
<feature type="region of interest" description="Disordered" evidence="4">
    <location>
        <begin position="230"/>
        <end position="256"/>
    </location>
</feature>
<dbReference type="GO" id="GO:0003677">
    <property type="term" value="F:DNA binding"/>
    <property type="evidence" value="ECO:0007669"/>
    <property type="project" value="UniProtKB-KW"/>
</dbReference>
<dbReference type="Gene3D" id="3.90.1530.30">
    <property type="match status" value="1"/>
</dbReference>
<dbReference type="PANTHER" id="PTHR33375">
    <property type="entry name" value="CHROMOSOME-PARTITIONING PROTEIN PARB-RELATED"/>
    <property type="match status" value="1"/>
</dbReference>
<evidence type="ECO:0000256" key="3">
    <source>
        <dbReference type="ARBA" id="ARBA00023125"/>
    </source>
</evidence>
<dbReference type="InterPro" id="IPR036086">
    <property type="entry name" value="ParB/Sulfiredoxin_sf"/>
</dbReference>
<dbReference type="AlphaFoldDB" id="A0A2Z4FK77"/>
<reference evidence="6 7" key="1">
    <citation type="submission" date="2018-06" db="EMBL/GenBank/DDBJ databases">
        <title>Lujinxingia sediminis gen. nov. sp. nov., a new facultative anaerobic member of the class Deltaproteobacteria, and proposal of Lujinxingaceae fam. nov.</title>
        <authorList>
            <person name="Guo L.-Y."/>
            <person name="Li C.-M."/>
            <person name="Wang S."/>
            <person name="Du Z.-J."/>
        </authorList>
    </citation>
    <scope>NUCLEOTIDE SEQUENCE [LARGE SCALE GENOMIC DNA]</scope>
    <source>
        <strain evidence="6 7">FA350</strain>
    </source>
</reference>
<dbReference type="Pfam" id="PF17762">
    <property type="entry name" value="HTH_ParB"/>
    <property type="match status" value="1"/>
</dbReference>
<dbReference type="GO" id="GO:0005694">
    <property type="term" value="C:chromosome"/>
    <property type="evidence" value="ECO:0007669"/>
    <property type="project" value="TreeGrafter"/>
</dbReference>
<keyword evidence="7" id="KW-1185">Reference proteome</keyword>
<dbReference type="SUPFAM" id="SSF110849">
    <property type="entry name" value="ParB/Sulfiredoxin"/>
    <property type="match status" value="1"/>
</dbReference>
<dbReference type="SMART" id="SM00470">
    <property type="entry name" value="ParB"/>
    <property type="match status" value="1"/>
</dbReference>
<dbReference type="GO" id="GO:0045881">
    <property type="term" value="P:positive regulation of sporulation resulting in formation of a cellular spore"/>
    <property type="evidence" value="ECO:0007669"/>
    <property type="project" value="TreeGrafter"/>
</dbReference>
<feature type="compositionally biased region" description="Basic and acidic residues" evidence="4">
    <location>
        <begin position="230"/>
        <end position="255"/>
    </location>
</feature>
<dbReference type="PANTHER" id="PTHR33375:SF1">
    <property type="entry name" value="CHROMOSOME-PARTITIONING PROTEIN PARB-RELATED"/>
    <property type="match status" value="1"/>
</dbReference>
<feature type="compositionally biased region" description="Low complexity" evidence="4">
    <location>
        <begin position="1"/>
        <end position="14"/>
    </location>
</feature>
<dbReference type="Pfam" id="PF23552">
    <property type="entry name" value="ParB_C"/>
    <property type="match status" value="1"/>
</dbReference>
<evidence type="ECO:0000313" key="7">
    <source>
        <dbReference type="Proteomes" id="UP000249799"/>
    </source>
</evidence>
<dbReference type="GO" id="GO:0007059">
    <property type="term" value="P:chromosome segregation"/>
    <property type="evidence" value="ECO:0007669"/>
    <property type="project" value="UniProtKB-KW"/>
</dbReference>
<dbReference type="InterPro" id="IPR041468">
    <property type="entry name" value="HTH_ParB/Spo0J"/>
</dbReference>
<sequence>MSDSTDNSSNPSPSQRRRALGRGLGALIPRQQTTNSPREYQYLALDQIHPAEVQPRRDFDDVALQELAASIAESGLIQPLVVREAEGGGYELIAGERRWRAAKLAGQLEVPAVVKDVTDSEAFALALVENVQRQDLNPMEEASAFARLLEEYEFTQAEIAQQVGKSRSSVANAVRLLTLPQWVCDQVANGALSPGHARTLVGLDPEIARRIATRIIKLNLTVRQAEELAKSMKGETADEAETKPKKSPFREDSQTRHITNQLQHALGTKVKLRDKNGKGRVEIFYDDYEVLQTLLDRLGIE</sequence>
<dbReference type="Gene3D" id="1.10.10.2830">
    <property type="match status" value="1"/>
</dbReference>
<dbReference type="EMBL" id="CP030032">
    <property type="protein sequence ID" value="AWV89377.1"/>
    <property type="molecule type" value="Genomic_DNA"/>
</dbReference>
<dbReference type="NCBIfam" id="TIGR00180">
    <property type="entry name" value="parB_part"/>
    <property type="match status" value="1"/>
</dbReference>
<dbReference type="InterPro" id="IPR004437">
    <property type="entry name" value="ParB/RepB/Spo0J"/>
</dbReference>
<dbReference type="FunFam" id="3.90.1530.30:FF:000001">
    <property type="entry name" value="Chromosome partitioning protein ParB"/>
    <property type="match status" value="1"/>
</dbReference>
<keyword evidence="2" id="KW-0159">Chromosome partition</keyword>
<dbReference type="CDD" id="cd16393">
    <property type="entry name" value="SPO0J_N"/>
    <property type="match status" value="1"/>
</dbReference>
<organism evidence="6 7">
    <name type="scientific">Bradymonas sediminis</name>
    <dbReference type="NCBI Taxonomy" id="1548548"/>
    <lineage>
        <taxon>Bacteria</taxon>
        <taxon>Deltaproteobacteria</taxon>
        <taxon>Bradymonadales</taxon>
        <taxon>Bradymonadaceae</taxon>
        <taxon>Bradymonas</taxon>
    </lineage>
</organism>
<dbReference type="SUPFAM" id="SSF109709">
    <property type="entry name" value="KorB DNA-binding domain-like"/>
    <property type="match status" value="1"/>
</dbReference>
<accession>A0A2Z4FK77</accession>
<dbReference type="InterPro" id="IPR057240">
    <property type="entry name" value="ParB_dimer_C"/>
</dbReference>
<dbReference type="KEGG" id="bsed:DN745_08525"/>
<evidence type="ECO:0000313" key="6">
    <source>
        <dbReference type="EMBL" id="AWV89377.1"/>
    </source>
</evidence>
<dbReference type="OrthoDB" id="9802051at2"/>
<dbReference type="Pfam" id="PF02195">
    <property type="entry name" value="ParB_N"/>
    <property type="match status" value="1"/>
</dbReference>
<dbReference type="InterPro" id="IPR003115">
    <property type="entry name" value="ParB_N"/>
</dbReference>
<feature type="region of interest" description="Disordered" evidence="4">
    <location>
        <begin position="1"/>
        <end position="31"/>
    </location>
</feature>
<keyword evidence="3" id="KW-0238">DNA-binding</keyword>
<evidence type="ECO:0000256" key="4">
    <source>
        <dbReference type="SAM" id="MobiDB-lite"/>
    </source>
</evidence>
<evidence type="ECO:0000259" key="5">
    <source>
        <dbReference type="SMART" id="SM00470"/>
    </source>
</evidence>
<dbReference type="RefSeq" id="WP_111333845.1">
    <property type="nucleotide sequence ID" value="NZ_CP030032.1"/>
</dbReference>
<comment type="similarity">
    <text evidence="1">Belongs to the ParB family.</text>
</comment>